<gene>
    <name evidence="3" type="ORF">RDI58_030183</name>
    <name evidence="4" type="ORF">RDI58_030189</name>
    <name evidence="2" type="ORF">RDI58_030344</name>
    <name evidence="1" type="ORF">RDI58_030743</name>
</gene>
<accession>A0AAN8XY36</accession>
<sequence>MSSQRSNKLLDRLKLKGEREMTLVVEYPEEGTGSTSSCSGSYLHRCLEQAGKRRLKRRENQSQKGRMKGKIPVILEPLLTICQIERDQSRNSPQPFPYDDSCLARAVRMSYANEFTFGIE</sequence>
<keyword evidence="5" id="KW-1185">Reference proteome</keyword>
<comment type="caution">
    <text evidence="4">The sequence shown here is derived from an EMBL/GenBank/DDBJ whole genome shotgun (WGS) entry which is preliminary data.</text>
</comment>
<dbReference type="Proteomes" id="UP001371456">
    <property type="component" value="Unassembled WGS sequence"/>
</dbReference>
<evidence type="ECO:0000313" key="2">
    <source>
        <dbReference type="EMBL" id="KAK6772415.1"/>
    </source>
</evidence>
<proteinExistence type="predicted"/>
<organism evidence="4 5">
    <name type="scientific">Solanum bulbocastanum</name>
    <name type="common">Wild potato</name>
    <dbReference type="NCBI Taxonomy" id="147425"/>
    <lineage>
        <taxon>Eukaryota</taxon>
        <taxon>Viridiplantae</taxon>
        <taxon>Streptophyta</taxon>
        <taxon>Embryophyta</taxon>
        <taxon>Tracheophyta</taxon>
        <taxon>Spermatophyta</taxon>
        <taxon>Magnoliopsida</taxon>
        <taxon>eudicotyledons</taxon>
        <taxon>Gunneridae</taxon>
        <taxon>Pentapetalae</taxon>
        <taxon>asterids</taxon>
        <taxon>lamiids</taxon>
        <taxon>Solanales</taxon>
        <taxon>Solanaceae</taxon>
        <taxon>Solanoideae</taxon>
        <taxon>Solaneae</taxon>
        <taxon>Solanum</taxon>
    </lineage>
</organism>
<dbReference type="EMBL" id="JBANQN010000040">
    <property type="protein sequence ID" value="KAK6772570.1"/>
    <property type="molecule type" value="Genomic_DNA"/>
</dbReference>
<dbReference type="EMBL" id="JBANQN010000058">
    <property type="protein sequence ID" value="KAK6772415.1"/>
    <property type="molecule type" value="Genomic_DNA"/>
</dbReference>
<dbReference type="EMBL" id="JBANQN010000121">
    <property type="protein sequence ID" value="KAK6772020.1"/>
    <property type="molecule type" value="Genomic_DNA"/>
</dbReference>
<dbReference type="EMBL" id="JBANQN010000040">
    <property type="protein sequence ID" value="KAK6772565.1"/>
    <property type="molecule type" value="Genomic_DNA"/>
</dbReference>
<evidence type="ECO:0000313" key="3">
    <source>
        <dbReference type="EMBL" id="KAK6772565.1"/>
    </source>
</evidence>
<protein>
    <submittedName>
        <fullName evidence="4">Uncharacterized protein</fullName>
    </submittedName>
</protein>
<dbReference type="AlphaFoldDB" id="A0AAN8XY36"/>
<evidence type="ECO:0000313" key="5">
    <source>
        <dbReference type="Proteomes" id="UP001371456"/>
    </source>
</evidence>
<name>A0AAN8XY36_SOLBU</name>
<reference evidence="4 5" key="1">
    <citation type="submission" date="2024-02" db="EMBL/GenBank/DDBJ databases">
        <title>de novo genome assembly of Solanum bulbocastanum strain 11H21.</title>
        <authorList>
            <person name="Hosaka A.J."/>
        </authorList>
    </citation>
    <scope>NUCLEOTIDE SEQUENCE [LARGE SCALE GENOMIC DNA]</scope>
    <source>
        <tissue evidence="4">Young leaves</tissue>
    </source>
</reference>
<evidence type="ECO:0000313" key="4">
    <source>
        <dbReference type="EMBL" id="KAK6772570.1"/>
    </source>
</evidence>
<evidence type="ECO:0000313" key="1">
    <source>
        <dbReference type="EMBL" id="KAK6772020.1"/>
    </source>
</evidence>